<name>A0A7Y7B907_STRMO</name>
<dbReference type="RefSeq" id="WP_171085763.1">
    <property type="nucleotide sequence ID" value="NZ_JABBXF010000073.1"/>
</dbReference>
<sequence length="55" mass="5954">MIPSLHLADNLEFNIVIPGLRLQFIAPHPRSASGGGSELNPAIFRVDGSNDFDVH</sequence>
<protein>
    <submittedName>
        <fullName evidence="2">Uncharacterized protein</fullName>
    </submittedName>
</protein>
<organism evidence="2 3">
    <name type="scientific">Streptomyces morookaense</name>
    <name type="common">Streptoverticillium morookaense</name>
    <dbReference type="NCBI Taxonomy" id="1970"/>
    <lineage>
        <taxon>Bacteria</taxon>
        <taxon>Bacillati</taxon>
        <taxon>Actinomycetota</taxon>
        <taxon>Actinomycetes</taxon>
        <taxon>Kitasatosporales</taxon>
        <taxon>Streptomycetaceae</taxon>
        <taxon>Streptomyces</taxon>
    </lineage>
</organism>
<comment type="caution">
    <text evidence="2">The sequence shown here is derived from an EMBL/GenBank/DDBJ whole genome shotgun (WGS) entry which is preliminary data.</text>
</comment>
<dbReference type="AlphaFoldDB" id="A0A7Y7B907"/>
<gene>
    <name evidence="2" type="ORF">HG542_26680</name>
</gene>
<reference evidence="2 3" key="1">
    <citation type="submission" date="2020-04" db="EMBL/GenBank/DDBJ databases">
        <title>Draft Genome Sequence of Streptomyces morookaense DSM 40503, an 8-azaguanine-producing strain.</title>
        <authorList>
            <person name="Qi J."/>
            <person name="Gao J.-M."/>
        </authorList>
    </citation>
    <scope>NUCLEOTIDE SEQUENCE [LARGE SCALE GENOMIC DNA]</scope>
    <source>
        <strain evidence="2 3">DSM 40503</strain>
    </source>
</reference>
<accession>A0A7Y7B907</accession>
<dbReference type="Proteomes" id="UP000587462">
    <property type="component" value="Unassembled WGS sequence"/>
</dbReference>
<dbReference type="EMBL" id="JABBXF010000073">
    <property type="protein sequence ID" value="NVK81216.1"/>
    <property type="molecule type" value="Genomic_DNA"/>
</dbReference>
<evidence type="ECO:0000256" key="1">
    <source>
        <dbReference type="SAM" id="MobiDB-lite"/>
    </source>
</evidence>
<proteinExistence type="predicted"/>
<keyword evidence="3" id="KW-1185">Reference proteome</keyword>
<evidence type="ECO:0000313" key="2">
    <source>
        <dbReference type="EMBL" id="NVK81216.1"/>
    </source>
</evidence>
<feature type="region of interest" description="Disordered" evidence="1">
    <location>
        <begin position="30"/>
        <end position="55"/>
    </location>
</feature>
<evidence type="ECO:0000313" key="3">
    <source>
        <dbReference type="Proteomes" id="UP000587462"/>
    </source>
</evidence>